<evidence type="ECO:0000313" key="2">
    <source>
        <dbReference type="EMBL" id="SVB59080.1"/>
    </source>
</evidence>
<reference evidence="2" key="1">
    <citation type="submission" date="2018-05" db="EMBL/GenBank/DDBJ databases">
        <authorList>
            <person name="Lanie J.A."/>
            <person name="Ng W.-L."/>
            <person name="Kazmierczak K.M."/>
            <person name="Andrzejewski T.M."/>
            <person name="Davidsen T.M."/>
            <person name="Wayne K.J."/>
            <person name="Tettelin H."/>
            <person name="Glass J.I."/>
            <person name="Rusch D."/>
            <person name="Podicherti R."/>
            <person name="Tsui H.-C.T."/>
            <person name="Winkler M.E."/>
        </authorList>
    </citation>
    <scope>NUCLEOTIDE SEQUENCE</scope>
</reference>
<accession>A0A382F803</accession>
<dbReference type="AlphaFoldDB" id="A0A382F803"/>
<proteinExistence type="predicted"/>
<gene>
    <name evidence="2" type="ORF">METZ01_LOCUS211934</name>
</gene>
<sequence>MDDSHHDFGWQGIRLRVPSEWELGRVDGDMSSGYARLDDARMVRAEVEWRTAPVRGARRPVSDLVDRYIEQLQKKADKPGMDFSVRRQARFFKDKRWLEGSEYETFIWEADYRAYNLARACPECQRIVLLRVLAPVGENVEALVNEVLPSLEDHPRQNDGGRRFWSVYGMRFLTPEDFVLKEHQLKSGHISLTFEKDGGARTLRIHRLSMARMLLKDRELVEWYPSFFNKDLRDFRHTVSAGGGQDNIRGHDSARVHGEPRSRWRQILRPLPLVNPRPRRYLEGAVWYCSEQNRICVVEHLSKKRLEGDDDLLEELIDGYVCHAQETTLDTRSDDGLAAGSQRSAGVGENRDR</sequence>
<name>A0A382F803_9ZZZZ</name>
<protein>
    <submittedName>
        <fullName evidence="2">Uncharacterized protein</fullName>
    </submittedName>
</protein>
<dbReference type="EMBL" id="UINC01048492">
    <property type="protein sequence ID" value="SVB59080.1"/>
    <property type="molecule type" value="Genomic_DNA"/>
</dbReference>
<organism evidence="2">
    <name type="scientific">marine metagenome</name>
    <dbReference type="NCBI Taxonomy" id="408172"/>
    <lineage>
        <taxon>unclassified sequences</taxon>
        <taxon>metagenomes</taxon>
        <taxon>ecological metagenomes</taxon>
    </lineage>
</organism>
<feature type="region of interest" description="Disordered" evidence="1">
    <location>
        <begin position="332"/>
        <end position="353"/>
    </location>
</feature>
<evidence type="ECO:0000256" key="1">
    <source>
        <dbReference type="SAM" id="MobiDB-lite"/>
    </source>
</evidence>